<name>A0A5B0RVN3_PUCGR</name>
<comment type="caution">
    <text evidence="3">The sequence shown here is derived from an EMBL/GenBank/DDBJ whole genome shotgun (WGS) entry which is preliminary data.</text>
</comment>
<evidence type="ECO:0000313" key="3">
    <source>
        <dbReference type="EMBL" id="KAA1128534.1"/>
    </source>
</evidence>
<keyword evidence="2" id="KW-0732">Signal</keyword>
<proteinExistence type="predicted"/>
<evidence type="ECO:0000256" key="1">
    <source>
        <dbReference type="SAM" id="MobiDB-lite"/>
    </source>
</evidence>
<organism evidence="3 4">
    <name type="scientific">Puccinia graminis f. sp. tritici</name>
    <dbReference type="NCBI Taxonomy" id="56615"/>
    <lineage>
        <taxon>Eukaryota</taxon>
        <taxon>Fungi</taxon>
        <taxon>Dikarya</taxon>
        <taxon>Basidiomycota</taxon>
        <taxon>Pucciniomycotina</taxon>
        <taxon>Pucciniomycetes</taxon>
        <taxon>Pucciniales</taxon>
        <taxon>Pucciniaceae</taxon>
        <taxon>Puccinia</taxon>
    </lineage>
</organism>
<dbReference type="EMBL" id="VDEP01000141">
    <property type="protein sequence ID" value="KAA1128534.1"/>
    <property type="molecule type" value="Genomic_DNA"/>
</dbReference>
<evidence type="ECO:0000256" key="2">
    <source>
        <dbReference type="SAM" id="SignalP"/>
    </source>
</evidence>
<dbReference type="AlphaFoldDB" id="A0A5B0RVN3"/>
<feature type="chain" id="PRO_5022881691" evidence="2">
    <location>
        <begin position="20"/>
        <end position="252"/>
    </location>
</feature>
<sequence length="252" mass="25380">MSPSQSIIAFLVLSACVLAVPTPLAILKTNAVAQAGVTAAICEALDCEAPGAKVVQDACVAAGLSVGTKASAVAVSPQSASHIAASAFAGVMNGGNSVAASLYHVVSGVDGAATSVFNTLSAGLIIPALTRVSNELNGVVATVGEVKHCTEVQLEAATYQGFVTLAMALQSVFWRISHLPTLYVRAESRASLHASLLQLRAALTVSAGFINLGSTALLTGSLLSLIPRSSLITSSTSSPLTSTRSTSEPLCS</sequence>
<protein>
    <submittedName>
        <fullName evidence="3">Uncharacterized protein</fullName>
    </submittedName>
</protein>
<reference evidence="3 4" key="1">
    <citation type="submission" date="2019-05" db="EMBL/GenBank/DDBJ databases">
        <title>Emergence of the Ug99 lineage of the wheat stem rust pathogen through somatic hybridization.</title>
        <authorList>
            <person name="Li F."/>
            <person name="Upadhyaya N.M."/>
            <person name="Sperschneider J."/>
            <person name="Matny O."/>
            <person name="Nguyen-Phuc H."/>
            <person name="Mago R."/>
            <person name="Raley C."/>
            <person name="Miller M.E."/>
            <person name="Silverstein K.A.T."/>
            <person name="Henningsen E."/>
            <person name="Hirsch C.D."/>
            <person name="Visser B."/>
            <person name="Pretorius Z.A."/>
            <person name="Steffenson B.J."/>
            <person name="Schwessinger B."/>
            <person name="Dodds P.N."/>
            <person name="Figueroa M."/>
        </authorList>
    </citation>
    <scope>NUCLEOTIDE SEQUENCE [LARGE SCALE GENOMIC DNA]</scope>
    <source>
        <strain evidence="3 4">Ug99</strain>
    </source>
</reference>
<evidence type="ECO:0000313" key="4">
    <source>
        <dbReference type="Proteomes" id="UP000325313"/>
    </source>
</evidence>
<accession>A0A5B0RVN3</accession>
<gene>
    <name evidence="3" type="ORF">PGTUg99_022042</name>
</gene>
<feature type="region of interest" description="Disordered" evidence="1">
    <location>
        <begin position="233"/>
        <end position="252"/>
    </location>
</feature>
<feature type="signal peptide" evidence="2">
    <location>
        <begin position="1"/>
        <end position="19"/>
    </location>
</feature>
<dbReference type="Proteomes" id="UP000325313">
    <property type="component" value="Unassembled WGS sequence"/>
</dbReference>